<evidence type="ECO:0000313" key="2">
    <source>
        <dbReference type="EMBL" id="QDW66712.1"/>
    </source>
</evidence>
<keyword evidence="3" id="KW-1185">Reference proteome</keyword>
<name>A0A518N462_9GAMM</name>
<reference evidence="2 3" key="1">
    <citation type="submission" date="2019-07" db="EMBL/GenBank/DDBJ databases">
        <title>Full genome sequence of Luteimonas sp. Gr-4.</title>
        <authorList>
            <person name="Im W.-T."/>
        </authorList>
    </citation>
    <scope>NUCLEOTIDE SEQUENCE [LARGE SCALE GENOMIC DNA]</scope>
    <source>
        <strain evidence="2 3">Gr-4</strain>
    </source>
</reference>
<keyword evidence="1" id="KW-0472">Membrane</keyword>
<accession>A0A518N462</accession>
<feature type="transmembrane region" description="Helical" evidence="1">
    <location>
        <begin position="70"/>
        <end position="89"/>
    </location>
</feature>
<organism evidence="2 3">
    <name type="scientific">Luteimonas granuli</name>
    <dbReference type="NCBI Taxonomy" id="1176533"/>
    <lineage>
        <taxon>Bacteria</taxon>
        <taxon>Pseudomonadati</taxon>
        <taxon>Pseudomonadota</taxon>
        <taxon>Gammaproteobacteria</taxon>
        <taxon>Lysobacterales</taxon>
        <taxon>Lysobacteraceae</taxon>
        <taxon>Luteimonas</taxon>
    </lineage>
</organism>
<feature type="transmembrane region" description="Helical" evidence="1">
    <location>
        <begin position="6"/>
        <end position="27"/>
    </location>
</feature>
<dbReference type="EMBL" id="CP042218">
    <property type="protein sequence ID" value="QDW66712.1"/>
    <property type="molecule type" value="Genomic_DNA"/>
</dbReference>
<keyword evidence="1" id="KW-0812">Transmembrane</keyword>
<dbReference type="KEGG" id="lug:FPZ22_07245"/>
<gene>
    <name evidence="2" type="ORF">FPZ22_07245</name>
</gene>
<evidence type="ECO:0000256" key="1">
    <source>
        <dbReference type="SAM" id="Phobius"/>
    </source>
</evidence>
<sequence>MRQWLRTHPFLLLGVGSLFLFLLLLVVDLPSGSLRLRTLVALWKVAGIGPHAVSNLLARYAPGLPGAVDAALVVILGLLPYLGADAVLARARSRRRRPNDA</sequence>
<proteinExistence type="predicted"/>
<dbReference type="Proteomes" id="UP000316584">
    <property type="component" value="Chromosome"/>
</dbReference>
<protein>
    <submittedName>
        <fullName evidence="2">Uncharacterized protein</fullName>
    </submittedName>
</protein>
<keyword evidence="1" id="KW-1133">Transmembrane helix</keyword>
<evidence type="ECO:0000313" key="3">
    <source>
        <dbReference type="Proteomes" id="UP000316584"/>
    </source>
</evidence>
<dbReference type="RefSeq" id="WP_144891706.1">
    <property type="nucleotide sequence ID" value="NZ_CP042218.1"/>
</dbReference>
<dbReference type="AlphaFoldDB" id="A0A518N462"/>